<dbReference type="SUPFAM" id="SSF48317">
    <property type="entry name" value="Acid phosphatase/Vanadium-dependent haloperoxidase"/>
    <property type="match status" value="1"/>
</dbReference>
<evidence type="ECO:0000313" key="3">
    <source>
        <dbReference type="EMBL" id="NKZ18767.1"/>
    </source>
</evidence>
<reference evidence="3 4" key="1">
    <citation type="submission" date="2020-04" db="EMBL/GenBank/DDBJ databases">
        <title>MicrobeNet Type strains.</title>
        <authorList>
            <person name="Nicholson A.C."/>
        </authorList>
    </citation>
    <scope>NUCLEOTIDE SEQUENCE [LARGE SCALE GENOMIC DNA]</scope>
    <source>
        <strain evidence="3 4">CCUG 54536</strain>
    </source>
</reference>
<keyword evidence="1" id="KW-0472">Membrane</keyword>
<organism evidence="3 4">
    <name type="scientific">Leuconostoc holzapfelii</name>
    <dbReference type="NCBI Taxonomy" id="434464"/>
    <lineage>
        <taxon>Bacteria</taxon>
        <taxon>Bacillati</taxon>
        <taxon>Bacillota</taxon>
        <taxon>Bacilli</taxon>
        <taxon>Lactobacillales</taxon>
        <taxon>Lactobacillaceae</taxon>
        <taxon>Leuconostoc</taxon>
    </lineage>
</organism>
<feature type="transmembrane region" description="Helical" evidence="1">
    <location>
        <begin position="125"/>
        <end position="142"/>
    </location>
</feature>
<feature type="transmembrane region" description="Helical" evidence="1">
    <location>
        <begin position="51"/>
        <end position="77"/>
    </location>
</feature>
<gene>
    <name evidence="3" type="ORF">HF966_06205</name>
</gene>
<protein>
    <submittedName>
        <fullName evidence="3">Phosphatase PAP2 family protein</fullName>
    </submittedName>
</protein>
<dbReference type="PANTHER" id="PTHR14969">
    <property type="entry name" value="SPHINGOSINE-1-PHOSPHATE PHOSPHOHYDROLASE"/>
    <property type="match status" value="1"/>
</dbReference>
<feature type="transmembrane region" description="Helical" evidence="1">
    <location>
        <begin position="86"/>
        <end position="105"/>
    </location>
</feature>
<dbReference type="AlphaFoldDB" id="A0A846ZAH7"/>
<dbReference type="InterPro" id="IPR000326">
    <property type="entry name" value="PAP2/HPO"/>
</dbReference>
<evidence type="ECO:0000313" key="4">
    <source>
        <dbReference type="Proteomes" id="UP000590460"/>
    </source>
</evidence>
<evidence type="ECO:0000259" key="2">
    <source>
        <dbReference type="SMART" id="SM00014"/>
    </source>
</evidence>
<proteinExistence type="predicted"/>
<feature type="transmembrane region" description="Helical" evidence="1">
    <location>
        <begin position="176"/>
        <end position="196"/>
    </location>
</feature>
<comment type="caution">
    <text evidence="3">The sequence shown here is derived from an EMBL/GenBank/DDBJ whole genome shotgun (WGS) entry which is preliminary data.</text>
</comment>
<keyword evidence="1" id="KW-1133">Transmembrane helix</keyword>
<name>A0A846ZAH7_9LACO</name>
<dbReference type="Gene3D" id="1.20.144.10">
    <property type="entry name" value="Phosphatidic acid phosphatase type 2/haloperoxidase"/>
    <property type="match status" value="2"/>
</dbReference>
<keyword evidence="1" id="KW-0812">Transmembrane</keyword>
<dbReference type="RefSeq" id="WP_168677165.1">
    <property type="nucleotide sequence ID" value="NZ_BPKV01000006.1"/>
</dbReference>
<accession>A0A846ZAH7</accession>
<dbReference type="EMBL" id="JAAXPO010000006">
    <property type="protein sequence ID" value="NKZ18767.1"/>
    <property type="molecule type" value="Genomic_DNA"/>
</dbReference>
<feature type="domain" description="Phosphatidic acid phosphatase type 2/haloperoxidase" evidence="2">
    <location>
        <begin position="86"/>
        <end position="193"/>
    </location>
</feature>
<dbReference type="SMART" id="SM00014">
    <property type="entry name" value="acidPPc"/>
    <property type="match status" value="1"/>
</dbReference>
<dbReference type="Proteomes" id="UP000590460">
    <property type="component" value="Unassembled WGS sequence"/>
</dbReference>
<dbReference type="InterPro" id="IPR036938">
    <property type="entry name" value="PAP2/HPO_sf"/>
</dbReference>
<dbReference type="Pfam" id="PF01569">
    <property type="entry name" value="PAP2"/>
    <property type="match status" value="1"/>
</dbReference>
<dbReference type="PANTHER" id="PTHR14969:SF13">
    <property type="entry name" value="AT30094P"/>
    <property type="match status" value="1"/>
</dbReference>
<feature type="transmembrane region" description="Helical" evidence="1">
    <location>
        <begin position="149"/>
        <end position="170"/>
    </location>
</feature>
<sequence>MNPVLARRGVAATGLIGLLGMTVYVMMQPFNSLDRLIQGIVSHMQNGLMTALMKVITLVGNPGGVLLMMAILAVVYWRQHKRFESIWVLTTVIGGDVIAEVIKTITARARPTHQLVPDTGFSFPSIHTLSAVMLVFLLLSLLKKGAQGVIAARSLAVIWIFLVALSRVYLRDHFPTDTIAGVFLGLFWWGTMAYAFHQTMLRVQANAFLVKILPNQAND</sequence>
<dbReference type="CDD" id="cd03392">
    <property type="entry name" value="PAP2_like_2"/>
    <property type="match status" value="1"/>
</dbReference>
<evidence type="ECO:0000256" key="1">
    <source>
        <dbReference type="SAM" id="Phobius"/>
    </source>
</evidence>